<dbReference type="InterPro" id="IPR023214">
    <property type="entry name" value="HAD_sf"/>
</dbReference>
<proteinExistence type="predicted"/>
<dbReference type="Pfam" id="PF13419">
    <property type="entry name" value="HAD_2"/>
    <property type="match status" value="1"/>
</dbReference>
<sequence length="222" mass="23393">MSTPAAFLFDMDGLLLDTERVFLEVAVALLIRRGYDPDAGRAFFLTLVGSSDSHARERLEGLLGQAQHVDAFHADLYAAVDARLDSDVPLKPYVQGTLSALSGNGHPMAVVTSTRGAAARHHLSKAGLIGHFAHVIGGDEVSANKPDPAPYLEAAARLGVAPERCVAFEDSDRGATSAARAGCRVIQIPDLRPPEVELPDLGQHVATDLAAAMAHLGFSTPV</sequence>
<name>A0ABT0Q338_9RHOB</name>
<organism evidence="1 2">
    <name type="scientific">Ruegeria spongiae</name>
    <dbReference type="NCBI Taxonomy" id="2942209"/>
    <lineage>
        <taxon>Bacteria</taxon>
        <taxon>Pseudomonadati</taxon>
        <taxon>Pseudomonadota</taxon>
        <taxon>Alphaproteobacteria</taxon>
        <taxon>Rhodobacterales</taxon>
        <taxon>Roseobacteraceae</taxon>
        <taxon>Ruegeria</taxon>
    </lineage>
</organism>
<dbReference type="Gene3D" id="1.10.150.240">
    <property type="entry name" value="Putative phosphatase, domain 2"/>
    <property type="match status" value="1"/>
</dbReference>
<dbReference type="PANTHER" id="PTHR18901:SF38">
    <property type="entry name" value="PSEUDOURIDINE-5'-PHOSPHATASE"/>
    <property type="match status" value="1"/>
</dbReference>
<comment type="caution">
    <text evidence="1">The sequence shown here is derived from an EMBL/GenBank/DDBJ whole genome shotgun (WGS) entry which is preliminary data.</text>
</comment>
<dbReference type="InterPro" id="IPR023198">
    <property type="entry name" value="PGP-like_dom2"/>
</dbReference>
<dbReference type="PRINTS" id="PR00413">
    <property type="entry name" value="HADHALOGNASE"/>
</dbReference>
<evidence type="ECO:0000313" key="1">
    <source>
        <dbReference type="EMBL" id="MCL6284290.1"/>
    </source>
</evidence>
<accession>A0ABT0Q338</accession>
<evidence type="ECO:0000313" key="2">
    <source>
        <dbReference type="Proteomes" id="UP001203880"/>
    </source>
</evidence>
<keyword evidence="2" id="KW-1185">Reference proteome</keyword>
<dbReference type="RefSeq" id="WP_249710301.1">
    <property type="nucleotide sequence ID" value="NZ_JAMFMB010000014.1"/>
</dbReference>
<reference evidence="1" key="1">
    <citation type="submission" date="2022-05" db="EMBL/GenBank/DDBJ databases">
        <authorList>
            <person name="Park J.-S."/>
        </authorList>
    </citation>
    <scope>NUCLEOTIDE SEQUENCE</scope>
    <source>
        <strain evidence="1">2012CJ41-6</strain>
    </source>
</reference>
<dbReference type="SFLD" id="SFLDS00003">
    <property type="entry name" value="Haloacid_Dehalogenase"/>
    <property type="match status" value="1"/>
</dbReference>
<dbReference type="PANTHER" id="PTHR18901">
    <property type="entry name" value="2-DEOXYGLUCOSE-6-PHOSPHATE PHOSPHATASE 2"/>
    <property type="match status" value="1"/>
</dbReference>
<dbReference type="InterPro" id="IPR036412">
    <property type="entry name" value="HAD-like_sf"/>
</dbReference>
<dbReference type="InterPro" id="IPR006439">
    <property type="entry name" value="HAD-SF_hydro_IA"/>
</dbReference>
<dbReference type="InterPro" id="IPR041492">
    <property type="entry name" value="HAD_2"/>
</dbReference>
<dbReference type="SFLD" id="SFLDG01129">
    <property type="entry name" value="C1.5:_HAD__Beta-PGM__Phosphata"/>
    <property type="match status" value="1"/>
</dbReference>
<protein>
    <submittedName>
        <fullName evidence="1">HAD family phosphatase</fullName>
    </submittedName>
</protein>
<dbReference type="Gene3D" id="3.40.50.1000">
    <property type="entry name" value="HAD superfamily/HAD-like"/>
    <property type="match status" value="1"/>
</dbReference>
<dbReference type="Proteomes" id="UP001203880">
    <property type="component" value="Unassembled WGS sequence"/>
</dbReference>
<dbReference type="EMBL" id="JAMFMB010000014">
    <property type="protein sequence ID" value="MCL6284290.1"/>
    <property type="molecule type" value="Genomic_DNA"/>
</dbReference>
<dbReference type="NCBIfam" id="TIGR01509">
    <property type="entry name" value="HAD-SF-IA-v3"/>
    <property type="match status" value="1"/>
</dbReference>
<dbReference type="SUPFAM" id="SSF56784">
    <property type="entry name" value="HAD-like"/>
    <property type="match status" value="1"/>
</dbReference>
<gene>
    <name evidence="1" type="ORF">M3P21_12215</name>
</gene>